<name>A0ABY4C1C1_9MICO</name>
<dbReference type="PROSITE" id="PS51898">
    <property type="entry name" value="TYR_RECOMBINASE"/>
    <property type="match status" value="1"/>
</dbReference>
<evidence type="ECO:0000313" key="7">
    <source>
        <dbReference type="EMBL" id="UOE43753.1"/>
    </source>
</evidence>
<evidence type="ECO:0000256" key="1">
    <source>
        <dbReference type="ARBA" id="ARBA00008857"/>
    </source>
</evidence>
<dbReference type="SUPFAM" id="SSF56349">
    <property type="entry name" value="DNA breaking-rejoining enzymes"/>
    <property type="match status" value="1"/>
</dbReference>
<evidence type="ECO:0000256" key="3">
    <source>
        <dbReference type="ARBA" id="ARBA00023172"/>
    </source>
</evidence>
<keyword evidence="2 4" id="KW-0238">DNA-binding</keyword>
<sequence length="291" mass="32233">MCISDDWASAIDAYLAYLRSVGRSATTVRARREQLQHLARRVEVGPWALDADGLTDYLGAQEWARETRRSRSAGIAGFYAWAVRRGHVEASPADELVPLRPAEPMPRPVPDRVYLEALIRADADEALWIDLAAEHGLRRAEVAGIHSNDIVPTLLGHDLIVHGKGGKLRTVPLTRPMARALLERGPGFLFPGEDGGHVSPRWLGKRVGRLLAGDYTMHKLRHRAATRFWVLADGDPYAVADLMGWANLNMVRVYVAQPDGRLRRIVEGASRSGDPLVKDPLTLESRTVAMH</sequence>
<dbReference type="Gene3D" id="1.10.443.10">
    <property type="entry name" value="Intergrase catalytic core"/>
    <property type="match status" value="1"/>
</dbReference>
<dbReference type="Proteomes" id="UP000832097">
    <property type="component" value="Chromosome"/>
</dbReference>
<evidence type="ECO:0000259" key="5">
    <source>
        <dbReference type="PROSITE" id="PS51898"/>
    </source>
</evidence>
<evidence type="ECO:0000256" key="2">
    <source>
        <dbReference type="ARBA" id="ARBA00023125"/>
    </source>
</evidence>
<dbReference type="InterPro" id="IPR002104">
    <property type="entry name" value="Integrase_catalytic"/>
</dbReference>
<comment type="similarity">
    <text evidence="1">Belongs to the 'phage' integrase family.</text>
</comment>
<dbReference type="InterPro" id="IPR010998">
    <property type="entry name" value="Integrase_recombinase_N"/>
</dbReference>
<evidence type="ECO:0000256" key="4">
    <source>
        <dbReference type="PROSITE-ProRule" id="PRU01248"/>
    </source>
</evidence>
<feature type="domain" description="Tyr recombinase" evidence="5">
    <location>
        <begin position="104"/>
        <end position="267"/>
    </location>
</feature>
<proteinExistence type="inferred from homology"/>
<dbReference type="RefSeq" id="WP_243554939.1">
    <property type="nucleotide sequence ID" value="NZ_CP094528.1"/>
</dbReference>
<dbReference type="PANTHER" id="PTHR30349">
    <property type="entry name" value="PHAGE INTEGRASE-RELATED"/>
    <property type="match status" value="1"/>
</dbReference>
<accession>A0ABY4C1C1</accession>
<organism evidence="7 8">
    <name type="scientific">Agromyces larvae</name>
    <dbReference type="NCBI Taxonomy" id="2929802"/>
    <lineage>
        <taxon>Bacteria</taxon>
        <taxon>Bacillati</taxon>
        <taxon>Actinomycetota</taxon>
        <taxon>Actinomycetes</taxon>
        <taxon>Micrococcales</taxon>
        <taxon>Microbacteriaceae</taxon>
        <taxon>Agromyces</taxon>
    </lineage>
</organism>
<dbReference type="Pfam" id="PF00589">
    <property type="entry name" value="Phage_integrase"/>
    <property type="match status" value="1"/>
</dbReference>
<dbReference type="InterPro" id="IPR013762">
    <property type="entry name" value="Integrase-like_cat_sf"/>
</dbReference>
<keyword evidence="8" id="KW-1185">Reference proteome</keyword>
<reference evidence="7 8" key="1">
    <citation type="submission" date="2022-03" db="EMBL/GenBank/DDBJ databases">
        <title>Mucilaginibacter sp. isolated from the gut of Protaetia brevitarsis seulensis larvae.</title>
        <authorList>
            <person name="Won M."/>
            <person name="Kim S.-J."/>
            <person name="Kwon S.-W."/>
        </authorList>
    </citation>
    <scope>NUCLEOTIDE SEQUENCE [LARGE SCALE GENOMIC DNA]</scope>
    <source>
        <strain evidence="7 8">CFWR-12</strain>
    </source>
</reference>
<evidence type="ECO:0000313" key="8">
    <source>
        <dbReference type="Proteomes" id="UP000832097"/>
    </source>
</evidence>
<protein>
    <submittedName>
        <fullName evidence="7">Tyrosine-type recombinase/integrase</fullName>
    </submittedName>
</protein>
<gene>
    <name evidence="7" type="ORF">MTO99_16515</name>
</gene>
<keyword evidence="3" id="KW-0233">DNA recombination</keyword>
<dbReference type="PROSITE" id="PS51900">
    <property type="entry name" value="CB"/>
    <property type="match status" value="1"/>
</dbReference>
<feature type="domain" description="Core-binding (CB)" evidence="6">
    <location>
        <begin position="5"/>
        <end position="83"/>
    </location>
</feature>
<dbReference type="PANTHER" id="PTHR30349:SF41">
    <property type="entry name" value="INTEGRASE_RECOMBINASE PROTEIN MJ0367-RELATED"/>
    <property type="match status" value="1"/>
</dbReference>
<dbReference type="Gene3D" id="1.10.150.130">
    <property type="match status" value="1"/>
</dbReference>
<dbReference type="InterPro" id="IPR050090">
    <property type="entry name" value="Tyrosine_recombinase_XerCD"/>
</dbReference>
<evidence type="ECO:0000259" key="6">
    <source>
        <dbReference type="PROSITE" id="PS51900"/>
    </source>
</evidence>
<dbReference type="InterPro" id="IPR044068">
    <property type="entry name" value="CB"/>
</dbReference>
<dbReference type="InterPro" id="IPR011010">
    <property type="entry name" value="DNA_brk_join_enz"/>
</dbReference>
<dbReference type="EMBL" id="CP094528">
    <property type="protein sequence ID" value="UOE43753.1"/>
    <property type="molecule type" value="Genomic_DNA"/>
</dbReference>